<dbReference type="Gene3D" id="2.30.40.10">
    <property type="entry name" value="Urease, subunit C, domain 1"/>
    <property type="match status" value="1"/>
</dbReference>
<dbReference type="InterPro" id="IPR011059">
    <property type="entry name" value="Metal-dep_hydrolase_composite"/>
</dbReference>
<dbReference type="PANTHER" id="PTHR22642">
    <property type="entry name" value="IMIDAZOLONEPROPIONASE"/>
    <property type="match status" value="1"/>
</dbReference>
<dbReference type="SUPFAM" id="SSF51556">
    <property type="entry name" value="Metallo-dependent hydrolases"/>
    <property type="match status" value="1"/>
</dbReference>
<dbReference type="CDD" id="cd01300">
    <property type="entry name" value="YtcJ_like"/>
    <property type="match status" value="1"/>
</dbReference>
<gene>
    <name evidence="2" type="ORF">KL867_15505</name>
</gene>
<proteinExistence type="predicted"/>
<dbReference type="Pfam" id="PF07969">
    <property type="entry name" value="Amidohydro_3"/>
    <property type="match status" value="1"/>
</dbReference>
<dbReference type="PANTHER" id="PTHR22642:SF2">
    <property type="entry name" value="PROTEIN LONG AFTER FAR-RED 3"/>
    <property type="match status" value="1"/>
</dbReference>
<dbReference type="Gene3D" id="3.20.20.140">
    <property type="entry name" value="Metal-dependent hydrolases"/>
    <property type="match status" value="1"/>
</dbReference>
<protein>
    <submittedName>
        <fullName evidence="2">Amidohydrolase</fullName>
    </submittedName>
</protein>
<organism evidence="2 3">
    <name type="scientific">Falsiruegeria litorea</name>
    <dbReference type="NCBI Taxonomy" id="1280831"/>
    <lineage>
        <taxon>Bacteria</taxon>
        <taxon>Pseudomonadati</taxon>
        <taxon>Pseudomonadota</taxon>
        <taxon>Alphaproteobacteria</taxon>
        <taxon>Rhodobacterales</taxon>
        <taxon>Roseobacteraceae</taxon>
        <taxon>Falsiruegeria</taxon>
    </lineage>
</organism>
<accession>A0ABS5WTP6</accession>
<evidence type="ECO:0000259" key="1">
    <source>
        <dbReference type="Pfam" id="PF07969"/>
    </source>
</evidence>
<sequence length="549" mass="60787">MSKITVFTAKRIHTMTDSAPQATAVAVRDGVILEAGALDSLAPWLDAHPHEVDDRFADKVILPGFIDPHLHPFIGAVLLPTRFITAFEWDLPGQSGQATRGHSEYLAAVQKAIDTDDGAQPIFVTWGYHQIWHGQVTRAQLNEISETRPILVWHRSFHEVILNDAAIALLNIDAEVMETHPQIDAAAGRFSETGAMVAIEGVKPILFSPTWFGAGLAQLHEVLHAGGHTTVADMAWGMFDYELEWAAYTHAMDSVAPPYRVMMVPRGLPDPELTGSPEAAFDRVDALTDRGTDRLFFGRHVKFFTDGAFFSELMQLGDPGYIDGHHGEWLTAPEQFEAIARPYWNAGYRIHVHCTGDLGVELALDVLDKLQFERPRVDHRFTIEHFGVSTEDQVRRIKALGALVSANVYYLHELGEAYWRESIGHERASQMARLGSLARADVPFALHSDFTMAPAHPLTSVWVAVNRFAESGAVLGENERISIHQALKAITIDAAWVLGQEGQIGSIRSGKKADFTVLDEDPYEVDPAKLKDIRIDATVFEGAVHPRPK</sequence>
<feature type="domain" description="Amidohydrolase 3" evidence="1">
    <location>
        <begin position="58"/>
        <end position="544"/>
    </location>
</feature>
<name>A0ABS5WTP6_9RHOB</name>
<evidence type="ECO:0000313" key="2">
    <source>
        <dbReference type="EMBL" id="MBT3142472.1"/>
    </source>
</evidence>
<keyword evidence="3" id="KW-1185">Reference proteome</keyword>
<dbReference type="RefSeq" id="WP_215193998.1">
    <property type="nucleotide sequence ID" value="NZ_JAHHDY010000017.1"/>
</dbReference>
<reference evidence="2 3" key="1">
    <citation type="submission" date="2021-05" db="EMBL/GenBank/DDBJ databases">
        <title>Draft genomes of marine bacteria isolated from model chitin particles.</title>
        <authorList>
            <person name="Datta M.S."/>
            <person name="Schwartzman J.A."/>
            <person name="Cordero O."/>
        </authorList>
    </citation>
    <scope>NUCLEOTIDE SEQUENCE [LARGE SCALE GENOMIC DNA]</scope>
    <source>
        <strain evidence="2 3">4E07</strain>
    </source>
</reference>
<dbReference type="InterPro" id="IPR033932">
    <property type="entry name" value="YtcJ-like"/>
</dbReference>
<dbReference type="SUPFAM" id="SSF51338">
    <property type="entry name" value="Composite domain of metallo-dependent hydrolases"/>
    <property type="match status" value="1"/>
</dbReference>
<evidence type="ECO:0000313" key="3">
    <source>
        <dbReference type="Proteomes" id="UP000763802"/>
    </source>
</evidence>
<dbReference type="InterPro" id="IPR032466">
    <property type="entry name" value="Metal_Hydrolase"/>
</dbReference>
<dbReference type="Proteomes" id="UP000763802">
    <property type="component" value="Unassembled WGS sequence"/>
</dbReference>
<dbReference type="EMBL" id="JAHHDY010000017">
    <property type="protein sequence ID" value="MBT3142472.1"/>
    <property type="molecule type" value="Genomic_DNA"/>
</dbReference>
<dbReference type="Gene3D" id="3.10.310.70">
    <property type="match status" value="1"/>
</dbReference>
<comment type="caution">
    <text evidence="2">The sequence shown here is derived from an EMBL/GenBank/DDBJ whole genome shotgun (WGS) entry which is preliminary data.</text>
</comment>
<dbReference type="InterPro" id="IPR013108">
    <property type="entry name" value="Amidohydro_3"/>
</dbReference>